<comment type="caution">
    <text evidence="1">The sequence shown here is derived from an EMBL/GenBank/DDBJ whole genome shotgun (WGS) entry which is preliminary data.</text>
</comment>
<proteinExistence type="predicted"/>
<dbReference type="Proteomes" id="UP000033423">
    <property type="component" value="Unassembled WGS sequence"/>
</dbReference>
<organism evidence="1 2">
    <name type="scientific">Candidatus Magnetobacterium bavaricum</name>
    <dbReference type="NCBI Taxonomy" id="29290"/>
    <lineage>
        <taxon>Bacteria</taxon>
        <taxon>Pseudomonadati</taxon>
        <taxon>Nitrospirota</taxon>
        <taxon>Thermodesulfovibrionia</taxon>
        <taxon>Thermodesulfovibrionales</taxon>
        <taxon>Candidatus Magnetobacteriaceae</taxon>
        <taxon>Candidatus Magnetobacterium</taxon>
    </lineage>
</organism>
<dbReference type="EMBL" id="LACI01002053">
    <property type="protein sequence ID" value="KJU83072.1"/>
    <property type="molecule type" value="Genomic_DNA"/>
</dbReference>
<name>A0A0F3GMN3_9BACT</name>
<evidence type="ECO:0000313" key="2">
    <source>
        <dbReference type="Proteomes" id="UP000033423"/>
    </source>
</evidence>
<dbReference type="AlphaFoldDB" id="A0A0F3GMN3"/>
<sequence>MDIFLNELSFKEADNKEQSHEWIRNLLQIYKVAESKGFTGLKVPSNFTLLPLADDYKVGDFIHDEYKKRKDEIDFILGISYNEPYIDDIINREDQNKNRIHEFLYNGLNAYGFGAAHLLDSMSISLDNDPQWNKPSIGLLKSFLDDETNAIVKEHININHISNSQHLNNHQKWIENKKKEDIPNGKILWLKRKDKFPNLIFCEDIQKQISDLEKIHFIQVKKDLFELDDFCLQYKKGPIDIHQFPKLTPESENRLNEFRDKLTFKCPDEKKRLFSLHIRYTPGAGRLYVHPYVYSDNHNRLIIGYIGKKIE</sequence>
<gene>
    <name evidence="1" type="ORF">MBAV_004724</name>
</gene>
<accession>A0A0F3GMN3</accession>
<protein>
    <submittedName>
        <fullName evidence="1">Uncharacterized protein</fullName>
    </submittedName>
</protein>
<keyword evidence="2" id="KW-1185">Reference proteome</keyword>
<evidence type="ECO:0000313" key="1">
    <source>
        <dbReference type="EMBL" id="KJU83072.1"/>
    </source>
</evidence>
<reference evidence="1 2" key="1">
    <citation type="submission" date="2015-02" db="EMBL/GenBank/DDBJ databases">
        <title>Single-cell genomics of uncultivated deep-branching MTB reveals a conserved set of magnetosome genes.</title>
        <authorList>
            <person name="Kolinko S."/>
            <person name="Richter M."/>
            <person name="Glockner F.O."/>
            <person name="Brachmann A."/>
            <person name="Schuler D."/>
        </authorList>
    </citation>
    <scope>NUCLEOTIDE SEQUENCE [LARGE SCALE GENOMIC DNA]</scope>
    <source>
        <strain evidence="1">TM-1</strain>
    </source>
</reference>